<feature type="compositionally biased region" description="Low complexity" evidence="1">
    <location>
        <begin position="96"/>
        <end position="109"/>
    </location>
</feature>
<keyword evidence="3" id="KW-1185">Reference proteome</keyword>
<proteinExistence type="predicted"/>
<protein>
    <submittedName>
        <fullName evidence="2">Uncharacterized protein</fullName>
    </submittedName>
</protein>
<evidence type="ECO:0000256" key="1">
    <source>
        <dbReference type="SAM" id="MobiDB-lite"/>
    </source>
</evidence>
<dbReference type="AlphaFoldDB" id="A0A5B7HBG4"/>
<feature type="region of interest" description="Disordered" evidence="1">
    <location>
        <begin position="96"/>
        <end position="130"/>
    </location>
</feature>
<reference evidence="2 3" key="1">
    <citation type="submission" date="2019-05" db="EMBL/GenBank/DDBJ databases">
        <title>Another draft genome of Portunus trituberculatus and its Hox gene families provides insights of decapod evolution.</title>
        <authorList>
            <person name="Jeong J.-H."/>
            <person name="Song I."/>
            <person name="Kim S."/>
            <person name="Choi T."/>
            <person name="Kim D."/>
            <person name="Ryu S."/>
            <person name="Kim W."/>
        </authorList>
    </citation>
    <scope>NUCLEOTIDE SEQUENCE [LARGE SCALE GENOMIC DNA]</scope>
    <source>
        <tissue evidence="2">Muscle</tissue>
    </source>
</reference>
<gene>
    <name evidence="2" type="ORF">E2C01_060455</name>
</gene>
<accession>A0A5B7HBG4</accession>
<name>A0A5B7HBG4_PORTR</name>
<organism evidence="2 3">
    <name type="scientific">Portunus trituberculatus</name>
    <name type="common">Swimming crab</name>
    <name type="synonym">Neptunus trituberculatus</name>
    <dbReference type="NCBI Taxonomy" id="210409"/>
    <lineage>
        <taxon>Eukaryota</taxon>
        <taxon>Metazoa</taxon>
        <taxon>Ecdysozoa</taxon>
        <taxon>Arthropoda</taxon>
        <taxon>Crustacea</taxon>
        <taxon>Multicrustacea</taxon>
        <taxon>Malacostraca</taxon>
        <taxon>Eumalacostraca</taxon>
        <taxon>Eucarida</taxon>
        <taxon>Decapoda</taxon>
        <taxon>Pleocyemata</taxon>
        <taxon>Brachyura</taxon>
        <taxon>Eubrachyura</taxon>
        <taxon>Portunoidea</taxon>
        <taxon>Portunidae</taxon>
        <taxon>Portuninae</taxon>
        <taxon>Portunus</taxon>
    </lineage>
</organism>
<sequence length="130" mass="14686">MQLQLMAEVEGVGCRYPRPSCCTRASPPCFDSTLRGLWYGRPGLHTPRRFRVVARAGARVKKVHLTSPFAIVERCLFHPKRHNSFLQQQRKHRAGLTTLHSSTTTTTNTPPSYLHPDTQVSIPTLAMPEH</sequence>
<comment type="caution">
    <text evidence="2">The sequence shown here is derived from an EMBL/GenBank/DDBJ whole genome shotgun (WGS) entry which is preliminary data.</text>
</comment>
<evidence type="ECO:0000313" key="2">
    <source>
        <dbReference type="EMBL" id="MPC66308.1"/>
    </source>
</evidence>
<dbReference type="Proteomes" id="UP000324222">
    <property type="component" value="Unassembled WGS sequence"/>
</dbReference>
<dbReference type="EMBL" id="VSRR010024599">
    <property type="protein sequence ID" value="MPC66308.1"/>
    <property type="molecule type" value="Genomic_DNA"/>
</dbReference>
<evidence type="ECO:0000313" key="3">
    <source>
        <dbReference type="Proteomes" id="UP000324222"/>
    </source>
</evidence>